<organism evidence="9 10">
    <name type="scientific">Gemmobacter megaterium</name>
    <dbReference type="NCBI Taxonomy" id="1086013"/>
    <lineage>
        <taxon>Bacteria</taxon>
        <taxon>Pseudomonadati</taxon>
        <taxon>Pseudomonadota</taxon>
        <taxon>Alphaproteobacteria</taxon>
        <taxon>Rhodobacterales</taxon>
        <taxon>Paracoccaceae</taxon>
        <taxon>Gemmobacter</taxon>
    </lineage>
</organism>
<evidence type="ECO:0000256" key="7">
    <source>
        <dbReference type="ARBA" id="ARBA00023239"/>
    </source>
</evidence>
<comment type="similarity">
    <text evidence="1 8">Belongs to the SOS response-associated peptidase family.</text>
</comment>
<evidence type="ECO:0000256" key="1">
    <source>
        <dbReference type="ARBA" id="ARBA00008136"/>
    </source>
</evidence>
<keyword evidence="10" id="KW-1185">Reference proteome</keyword>
<dbReference type="GO" id="GO:0106300">
    <property type="term" value="P:protein-DNA covalent cross-linking repair"/>
    <property type="evidence" value="ECO:0007669"/>
    <property type="project" value="InterPro"/>
</dbReference>
<keyword evidence="3" id="KW-0227">DNA damage</keyword>
<dbReference type="GO" id="GO:0008233">
    <property type="term" value="F:peptidase activity"/>
    <property type="evidence" value="ECO:0007669"/>
    <property type="project" value="UniProtKB-KW"/>
</dbReference>
<dbReference type="InterPro" id="IPR036590">
    <property type="entry name" value="SRAP-like"/>
</dbReference>
<evidence type="ECO:0000256" key="5">
    <source>
        <dbReference type="ARBA" id="ARBA00023124"/>
    </source>
</evidence>
<dbReference type="Pfam" id="PF02586">
    <property type="entry name" value="SRAP"/>
    <property type="match status" value="1"/>
</dbReference>
<sequence length="206" mass="23443">MCGRYVDPNLRNTEFDMSQIKINPIPRRFNVKPTQDVYVLLNGELVWARWGLIPAWHRGEMKDWKAATINARIEEAANKPSFRGPWRNGRCLIPAGGYYEWTGDKTPKQPHLFQSDGNEATLWFAGLISQWRDLLTCTIMTRAANDSVEPIHDRMPVILDTNEREAWLGGADDLSLGAEARVRHHPVRRFGIGDEGEGLLEPDLHG</sequence>
<keyword evidence="5" id="KW-0190">Covalent protein-DNA linkage</keyword>
<gene>
    <name evidence="9" type="ORF">SAMN05421774_10845</name>
</gene>
<reference evidence="9 10" key="1">
    <citation type="submission" date="2017-01" db="EMBL/GenBank/DDBJ databases">
        <authorList>
            <person name="Mah S.A."/>
            <person name="Swanson W.J."/>
            <person name="Moy G.W."/>
            <person name="Vacquier V.D."/>
        </authorList>
    </citation>
    <scope>NUCLEOTIDE SEQUENCE [LARGE SCALE GENOMIC DNA]</scope>
    <source>
        <strain evidence="9 10">DSM 26375</strain>
    </source>
</reference>
<keyword evidence="6" id="KW-0238">DNA-binding</keyword>
<dbReference type="AlphaFoldDB" id="A0A1N7QAW1"/>
<keyword evidence="4 8" id="KW-0378">Hydrolase</keyword>
<dbReference type="Gene3D" id="3.90.1680.10">
    <property type="entry name" value="SOS response associated peptidase-like"/>
    <property type="match status" value="1"/>
</dbReference>
<name>A0A1N7QAW1_9RHOB</name>
<evidence type="ECO:0000256" key="3">
    <source>
        <dbReference type="ARBA" id="ARBA00022763"/>
    </source>
</evidence>
<keyword evidence="7" id="KW-0456">Lyase</keyword>
<evidence type="ECO:0000256" key="8">
    <source>
        <dbReference type="RuleBase" id="RU364100"/>
    </source>
</evidence>
<evidence type="ECO:0000256" key="2">
    <source>
        <dbReference type="ARBA" id="ARBA00022670"/>
    </source>
</evidence>
<proteinExistence type="inferred from homology"/>
<dbReference type="RefSeq" id="WP_076533515.1">
    <property type="nucleotide sequence ID" value="NZ_BMEH01000008.1"/>
</dbReference>
<evidence type="ECO:0000313" key="10">
    <source>
        <dbReference type="Proteomes" id="UP000186141"/>
    </source>
</evidence>
<dbReference type="PANTHER" id="PTHR13604:SF0">
    <property type="entry name" value="ABASIC SITE PROCESSING PROTEIN HMCES"/>
    <property type="match status" value="1"/>
</dbReference>
<evidence type="ECO:0000313" key="9">
    <source>
        <dbReference type="EMBL" id="SIT19869.1"/>
    </source>
</evidence>
<dbReference type="OrthoDB" id="9782620at2"/>
<accession>A0A1N7QAW1</accession>
<dbReference type="Proteomes" id="UP000186141">
    <property type="component" value="Unassembled WGS sequence"/>
</dbReference>
<dbReference type="GO" id="GO:0006508">
    <property type="term" value="P:proteolysis"/>
    <property type="evidence" value="ECO:0007669"/>
    <property type="project" value="UniProtKB-KW"/>
</dbReference>
<protein>
    <recommendedName>
        <fullName evidence="8">Abasic site processing protein</fullName>
        <ecNumber evidence="8">3.4.-.-</ecNumber>
    </recommendedName>
</protein>
<dbReference type="InterPro" id="IPR003738">
    <property type="entry name" value="SRAP"/>
</dbReference>
<dbReference type="GO" id="GO:0003697">
    <property type="term" value="F:single-stranded DNA binding"/>
    <property type="evidence" value="ECO:0007669"/>
    <property type="project" value="InterPro"/>
</dbReference>
<dbReference type="EC" id="3.4.-.-" evidence="8"/>
<dbReference type="SUPFAM" id="SSF143081">
    <property type="entry name" value="BB1717-like"/>
    <property type="match status" value="1"/>
</dbReference>
<dbReference type="GO" id="GO:0016829">
    <property type="term" value="F:lyase activity"/>
    <property type="evidence" value="ECO:0007669"/>
    <property type="project" value="UniProtKB-KW"/>
</dbReference>
<keyword evidence="2 8" id="KW-0645">Protease</keyword>
<evidence type="ECO:0000256" key="4">
    <source>
        <dbReference type="ARBA" id="ARBA00022801"/>
    </source>
</evidence>
<evidence type="ECO:0000256" key="6">
    <source>
        <dbReference type="ARBA" id="ARBA00023125"/>
    </source>
</evidence>
<dbReference type="PANTHER" id="PTHR13604">
    <property type="entry name" value="DC12-RELATED"/>
    <property type="match status" value="1"/>
</dbReference>
<dbReference type="EMBL" id="FTOT01000008">
    <property type="protein sequence ID" value="SIT19869.1"/>
    <property type="molecule type" value="Genomic_DNA"/>
</dbReference>